<dbReference type="OrthoDB" id="7032095at2"/>
<dbReference type="EMBL" id="QFAW01000005">
    <property type="protein sequence ID" value="PWE47002.1"/>
    <property type="molecule type" value="Genomic_DNA"/>
</dbReference>
<name>A0A2U2DC92_9PSED</name>
<accession>A0A2U2DC92</accession>
<reference evidence="1 2" key="1">
    <citation type="submission" date="2018-05" db="EMBL/GenBank/DDBJ databases">
        <title>Genome sequences of two Antarctic strains of Pseudomonas prosekii: insights into adaptation to extreme conditions.</title>
        <authorList>
            <person name="Snopkova K."/>
            <person name="Dufkova K."/>
            <person name="Cejkova D."/>
            <person name="Sedlacek I."/>
            <person name="Smajs D."/>
        </authorList>
    </citation>
    <scope>NUCLEOTIDE SEQUENCE [LARGE SCALE GENOMIC DNA]</scope>
    <source>
        <strain evidence="1 2">P2673</strain>
    </source>
</reference>
<organism evidence="1 2">
    <name type="scientific">Pseudomonas prosekii</name>
    <dbReference type="NCBI Taxonomy" id="1148509"/>
    <lineage>
        <taxon>Bacteria</taxon>
        <taxon>Pseudomonadati</taxon>
        <taxon>Pseudomonadota</taxon>
        <taxon>Gammaproteobacteria</taxon>
        <taxon>Pseudomonadales</taxon>
        <taxon>Pseudomonadaceae</taxon>
        <taxon>Pseudomonas</taxon>
    </lineage>
</organism>
<comment type="caution">
    <text evidence="1">The sequence shown here is derived from an EMBL/GenBank/DDBJ whole genome shotgun (WGS) entry which is preliminary data.</text>
</comment>
<evidence type="ECO:0000313" key="2">
    <source>
        <dbReference type="Proteomes" id="UP000245056"/>
    </source>
</evidence>
<evidence type="ECO:0000313" key="1">
    <source>
        <dbReference type="EMBL" id="PWE47002.1"/>
    </source>
</evidence>
<dbReference type="AlphaFoldDB" id="A0A2U2DC92"/>
<dbReference type="Proteomes" id="UP000245056">
    <property type="component" value="Unassembled WGS sequence"/>
</dbReference>
<sequence>MRGFFSPADGQSGLHTNPVGVSLLAITSGQATHVLNETPLSRAGSLLQGLAVLSGMGQTENRATMLFKSTASRDNSWLAALV</sequence>
<proteinExistence type="predicted"/>
<protein>
    <submittedName>
        <fullName evidence="1">Uncharacterized protein</fullName>
    </submittedName>
</protein>
<gene>
    <name evidence="1" type="ORF">C9I49_05055</name>
</gene>